<protein>
    <submittedName>
        <fullName evidence="1">Uncharacterized protein</fullName>
    </submittedName>
</protein>
<evidence type="ECO:0000313" key="1">
    <source>
        <dbReference type="EMBL" id="CAF0973953.1"/>
    </source>
</evidence>
<name>A0A814EU45_9BILA</name>
<dbReference type="AlphaFoldDB" id="A0A814EU45"/>
<dbReference type="Proteomes" id="UP000663829">
    <property type="component" value="Unassembled WGS sequence"/>
</dbReference>
<dbReference type="Proteomes" id="UP000682733">
    <property type="component" value="Unassembled WGS sequence"/>
</dbReference>
<accession>A0A814EU45</accession>
<gene>
    <name evidence="1" type="ORF">GPM918_LOCUS12387</name>
    <name evidence="2" type="ORF">OVA965_LOCUS30248</name>
    <name evidence="3" type="ORF">SRO942_LOCUS12388</name>
    <name evidence="4" type="ORF">TMI583_LOCUS31048</name>
</gene>
<dbReference type="EMBL" id="CAJOBC010002704">
    <property type="protein sequence ID" value="CAF3746882.1"/>
    <property type="molecule type" value="Genomic_DNA"/>
</dbReference>
<dbReference type="Proteomes" id="UP000677228">
    <property type="component" value="Unassembled WGS sequence"/>
</dbReference>
<dbReference type="EMBL" id="CAJNOQ010002704">
    <property type="protein sequence ID" value="CAF0973953.1"/>
    <property type="molecule type" value="Genomic_DNA"/>
</dbReference>
<organism evidence="1 5">
    <name type="scientific">Didymodactylos carnosus</name>
    <dbReference type="NCBI Taxonomy" id="1234261"/>
    <lineage>
        <taxon>Eukaryota</taxon>
        <taxon>Metazoa</taxon>
        <taxon>Spiralia</taxon>
        <taxon>Gnathifera</taxon>
        <taxon>Rotifera</taxon>
        <taxon>Eurotatoria</taxon>
        <taxon>Bdelloidea</taxon>
        <taxon>Philodinida</taxon>
        <taxon>Philodinidae</taxon>
        <taxon>Didymodactylos</taxon>
    </lineage>
</organism>
<proteinExistence type="predicted"/>
<keyword evidence="5" id="KW-1185">Reference proteome</keyword>
<dbReference type="EMBL" id="CAJNOK010021870">
    <property type="protein sequence ID" value="CAF1338970.1"/>
    <property type="molecule type" value="Genomic_DNA"/>
</dbReference>
<reference evidence="1" key="1">
    <citation type="submission" date="2021-02" db="EMBL/GenBank/DDBJ databases">
        <authorList>
            <person name="Nowell W R."/>
        </authorList>
    </citation>
    <scope>NUCLEOTIDE SEQUENCE</scope>
</reference>
<dbReference type="Gene3D" id="2.60.120.260">
    <property type="entry name" value="Galactose-binding domain-like"/>
    <property type="match status" value="2"/>
</dbReference>
<dbReference type="Proteomes" id="UP000681722">
    <property type="component" value="Unassembled WGS sequence"/>
</dbReference>
<comment type="caution">
    <text evidence="1">The sequence shown here is derived from an EMBL/GenBank/DDBJ whole genome shotgun (WGS) entry which is preliminary data.</text>
</comment>
<evidence type="ECO:0000313" key="4">
    <source>
        <dbReference type="EMBL" id="CAF4150226.1"/>
    </source>
</evidence>
<dbReference type="EMBL" id="CAJOBA010043497">
    <property type="protein sequence ID" value="CAF4150226.1"/>
    <property type="molecule type" value="Genomic_DNA"/>
</dbReference>
<evidence type="ECO:0000313" key="2">
    <source>
        <dbReference type="EMBL" id="CAF1338970.1"/>
    </source>
</evidence>
<evidence type="ECO:0000313" key="5">
    <source>
        <dbReference type="Proteomes" id="UP000663829"/>
    </source>
</evidence>
<sequence>MLTPGTPLLAFTNPCNTHPVYFQVAWLYTAQSTNETISFGLRNDPASTSVDDVSVMNGTQQLLTNGGFETGSLSPWQGAAHVGAGNPHSGTYSYNDGVVGSLDYVYQTFQTVPGTLLNISFWISWGGSGPLVQTNITIYPSATTATTTIVTTTTTPISTTAPCWTPSGPTGNTMLTPGTPLLAFTNACSAIPVYFQVAWLYTAESTTETISFGLRNDPASTSVDDVSVMNGTQQLLSNGGFETGSLSPWQGAAHVGAGNPNSGTYSYNDGVVGSLDYVYQTFQTVPGTLLNISFWISWGGSGSLVQTNITIYP</sequence>
<evidence type="ECO:0000313" key="3">
    <source>
        <dbReference type="EMBL" id="CAF3746882.1"/>
    </source>
</evidence>